<keyword evidence="9" id="KW-0732">Signal</keyword>
<dbReference type="Proteomes" id="UP001107558">
    <property type="component" value="Chromosome 3"/>
</dbReference>
<protein>
    <recommendedName>
        <fullName evidence="12">Ionotropic receptor</fullName>
    </recommendedName>
</protein>
<reference evidence="10" key="1">
    <citation type="submission" date="2021-03" db="EMBL/GenBank/DDBJ databases">
        <title>Chromosome level genome of the anhydrobiotic midge Polypedilum vanderplanki.</title>
        <authorList>
            <person name="Yoshida Y."/>
            <person name="Kikawada T."/>
            <person name="Gusev O."/>
        </authorList>
    </citation>
    <scope>NUCLEOTIDE SEQUENCE</scope>
    <source>
        <strain evidence="10">NIAS01</strain>
        <tissue evidence="10">Whole body or cell culture</tissue>
    </source>
</reference>
<keyword evidence="3 8" id="KW-0812">Transmembrane</keyword>
<evidence type="ECO:0000256" key="7">
    <source>
        <dbReference type="ARBA" id="ARBA00023180"/>
    </source>
</evidence>
<keyword evidence="6" id="KW-0675">Receptor</keyword>
<keyword evidence="2" id="KW-1003">Cell membrane</keyword>
<evidence type="ECO:0000313" key="10">
    <source>
        <dbReference type="EMBL" id="KAG5669958.1"/>
    </source>
</evidence>
<evidence type="ECO:0000256" key="2">
    <source>
        <dbReference type="ARBA" id="ARBA00022475"/>
    </source>
</evidence>
<accession>A0A9J6BKR3</accession>
<feature type="chain" id="PRO_5039926319" description="Ionotropic receptor" evidence="9">
    <location>
        <begin position="21"/>
        <end position="664"/>
    </location>
</feature>
<dbReference type="PANTHER" id="PTHR42643:SF30">
    <property type="entry name" value="IONOTROPIC RECEPTOR 40A-RELATED"/>
    <property type="match status" value="1"/>
</dbReference>
<feature type="transmembrane region" description="Helical" evidence="8">
    <location>
        <begin position="364"/>
        <end position="383"/>
    </location>
</feature>
<evidence type="ECO:0000256" key="6">
    <source>
        <dbReference type="ARBA" id="ARBA00023170"/>
    </source>
</evidence>
<dbReference type="GO" id="GO:0005886">
    <property type="term" value="C:plasma membrane"/>
    <property type="evidence" value="ECO:0007669"/>
    <property type="project" value="UniProtKB-SubCell"/>
</dbReference>
<name>A0A9J6BKR3_POLVA</name>
<dbReference type="PANTHER" id="PTHR42643">
    <property type="entry name" value="IONOTROPIC RECEPTOR 20A-RELATED"/>
    <property type="match status" value="1"/>
</dbReference>
<dbReference type="Gene3D" id="1.10.287.70">
    <property type="match status" value="1"/>
</dbReference>
<evidence type="ECO:0000256" key="4">
    <source>
        <dbReference type="ARBA" id="ARBA00022989"/>
    </source>
</evidence>
<keyword evidence="4 8" id="KW-1133">Transmembrane helix</keyword>
<keyword evidence="11" id="KW-1185">Reference proteome</keyword>
<evidence type="ECO:0000256" key="1">
    <source>
        <dbReference type="ARBA" id="ARBA00004651"/>
    </source>
</evidence>
<dbReference type="AlphaFoldDB" id="A0A9J6BKR3"/>
<feature type="transmembrane region" description="Helical" evidence="8">
    <location>
        <begin position="426"/>
        <end position="443"/>
    </location>
</feature>
<comment type="subcellular location">
    <subcellularLocation>
        <location evidence="1">Cell membrane</location>
        <topology evidence="1">Multi-pass membrane protein</topology>
    </subcellularLocation>
</comment>
<feature type="transmembrane region" description="Helical" evidence="8">
    <location>
        <begin position="614"/>
        <end position="632"/>
    </location>
</feature>
<evidence type="ECO:0000256" key="8">
    <source>
        <dbReference type="SAM" id="Phobius"/>
    </source>
</evidence>
<dbReference type="InterPro" id="IPR052192">
    <property type="entry name" value="Insect_Ionotropic_Sensory_Rcpt"/>
</dbReference>
<dbReference type="OrthoDB" id="6614738at2759"/>
<feature type="signal peptide" evidence="9">
    <location>
        <begin position="1"/>
        <end position="20"/>
    </location>
</feature>
<evidence type="ECO:0000313" key="11">
    <source>
        <dbReference type="Proteomes" id="UP001107558"/>
    </source>
</evidence>
<evidence type="ECO:0000256" key="9">
    <source>
        <dbReference type="SAM" id="SignalP"/>
    </source>
</evidence>
<dbReference type="EMBL" id="JADBJN010000003">
    <property type="protein sequence ID" value="KAG5669958.1"/>
    <property type="molecule type" value="Genomic_DNA"/>
</dbReference>
<comment type="caution">
    <text evidence="10">The sequence shown here is derived from an EMBL/GenBank/DDBJ whole genome shotgun (WGS) entry which is preliminary data.</text>
</comment>
<keyword evidence="5 8" id="KW-0472">Membrane</keyword>
<sequence>MLKFILIFIIIIRIITKCSVNNEPTYFDSYQISIAISNVIEEFYIANDIKFDIIVYGEKTNHTNDIIDFVTMQLSDDIPVNLRFIGDIYGWNHQLKKSAIIFIKSIDMLEKFYTLTMKKYDELQESSLPSVDTKRLKFLLNIEEIEFHESLYYLDSRKENIYKSSLRNFEFFIVNNLTSINLIATVLYSENNCEIFTPKVLNSFDKESQKWQRKLENFDHFTNFHDCLLKFHMTFFRSFYIEGLRNGHLLVDYDRKTFMKIINDKNTKYRGLANEIVEIMATKLNFSFHYTLISYKKLGQIELLGTRNYEVKLMKGIYLANTVIKKEQIRCYYSEPFNTQDFFYLISLNDLYTNYEKLLFPFDAITWILLIVTFGSTFAIIFGLNQSSRWIKTTIVGKGINHPAYNALSIFFGLSQKKLPREPFSRAIFIIFVWFCLIIRTCWQSKMFEFMTSDMRKPLPTTVDDLREMNYTIVVFNNKYFLQPNEEIINGRERPNILPVGTDTEFDLLYEKALEGKTKEKYAFLVSNDIYVAFYKFFGRTLPTMENEKVVKMLGISSDSNNMLVFYINKIISRLITAGIAKYLDDYSWWYENRFIEEEPKDSRKILSMYDLEFGFVIFLAVLFVAILVFIFEVVPVFVRKVLENIAGFYGFFKGLRMRLKIYN</sequence>
<organism evidence="10 11">
    <name type="scientific">Polypedilum vanderplanki</name>
    <name type="common">Sleeping chironomid midge</name>
    <dbReference type="NCBI Taxonomy" id="319348"/>
    <lineage>
        <taxon>Eukaryota</taxon>
        <taxon>Metazoa</taxon>
        <taxon>Ecdysozoa</taxon>
        <taxon>Arthropoda</taxon>
        <taxon>Hexapoda</taxon>
        <taxon>Insecta</taxon>
        <taxon>Pterygota</taxon>
        <taxon>Neoptera</taxon>
        <taxon>Endopterygota</taxon>
        <taxon>Diptera</taxon>
        <taxon>Nematocera</taxon>
        <taxon>Chironomoidea</taxon>
        <taxon>Chironomidae</taxon>
        <taxon>Chironominae</taxon>
        <taxon>Polypedilum</taxon>
        <taxon>Polypedilum</taxon>
    </lineage>
</organism>
<evidence type="ECO:0008006" key="12">
    <source>
        <dbReference type="Google" id="ProtNLM"/>
    </source>
</evidence>
<keyword evidence="7" id="KW-0325">Glycoprotein</keyword>
<evidence type="ECO:0000256" key="3">
    <source>
        <dbReference type="ARBA" id="ARBA00022692"/>
    </source>
</evidence>
<gene>
    <name evidence="10" type="ORF">PVAND_000247</name>
</gene>
<proteinExistence type="predicted"/>
<evidence type="ECO:0000256" key="5">
    <source>
        <dbReference type="ARBA" id="ARBA00023136"/>
    </source>
</evidence>